<evidence type="ECO:0000259" key="3">
    <source>
        <dbReference type="PROSITE" id="PS50222"/>
    </source>
</evidence>
<dbReference type="RefSeq" id="WP_054966690.1">
    <property type="nucleotide sequence ID" value="NZ_FMUN01000002.1"/>
</dbReference>
<feature type="chain" id="PRO_5010433477" evidence="2">
    <location>
        <begin position="24"/>
        <end position="212"/>
    </location>
</feature>
<evidence type="ECO:0000313" key="4">
    <source>
        <dbReference type="EMBL" id="SCX94135.1"/>
    </source>
</evidence>
<feature type="domain" description="EF-hand" evidence="3">
    <location>
        <begin position="30"/>
        <end position="56"/>
    </location>
</feature>
<feature type="signal peptide" evidence="2">
    <location>
        <begin position="1"/>
        <end position="23"/>
    </location>
</feature>
<feature type="region of interest" description="Disordered" evidence="1">
    <location>
        <begin position="178"/>
        <end position="212"/>
    </location>
</feature>
<dbReference type="OrthoDB" id="5703633at2"/>
<dbReference type="EMBL" id="FMUN01000002">
    <property type="protein sequence ID" value="SCX94135.1"/>
    <property type="molecule type" value="Genomic_DNA"/>
</dbReference>
<gene>
    <name evidence="4" type="ORF">SAMN05661077_0783</name>
</gene>
<dbReference type="SUPFAM" id="SSF47473">
    <property type="entry name" value="EF-hand"/>
    <property type="match status" value="2"/>
</dbReference>
<dbReference type="PANTHER" id="PTHR10827">
    <property type="entry name" value="RETICULOCALBIN"/>
    <property type="match status" value="1"/>
</dbReference>
<dbReference type="Gene3D" id="1.10.238.10">
    <property type="entry name" value="EF-hand"/>
    <property type="match status" value="3"/>
</dbReference>
<dbReference type="AlphaFoldDB" id="A0A0P9CSL6"/>
<dbReference type="STRING" id="381306.AN478_11250"/>
<keyword evidence="5" id="KW-1185">Reference proteome</keyword>
<dbReference type="PROSITE" id="PS00018">
    <property type="entry name" value="EF_HAND_1"/>
    <property type="match status" value="3"/>
</dbReference>
<name>A0A0P9CSL6_9GAMM</name>
<keyword evidence="2" id="KW-0732">Signal</keyword>
<organism evidence="4 5">
    <name type="scientific">Thiohalorhabdus denitrificans</name>
    <dbReference type="NCBI Taxonomy" id="381306"/>
    <lineage>
        <taxon>Bacteria</taxon>
        <taxon>Pseudomonadati</taxon>
        <taxon>Pseudomonadota</taxon>
        <taxon>Gammaproteobacteria</taxon>
        <taxon>Thiohalorhabdales</taxon>
        <taxon>Thiohalorhabdaceae</taxon>
        <taxon>Thiohalorhabdus</taxon>
    </lineage>
</organism>
<protein>
    <submittedName>
        <fullName evidence="4">Ca2+-binding protein, EF-hand superfamily</fullName>
    </submittedName>
</protein>
<evidence type="ECO:0000313" key="5">
    <source>
        <dbReference type="Proteomes" id="UP000183104"/>
    </source>
</evidence>
<dbReference type="SMART" id="SM00054">
    <property type="entry name" value="EFh"/>
    <property type="match status" value="3"/>
</dbReference>
<dbReference type="Proteomes" id="UP000183104">
    <property type="component" value="Unassembled WGS sequence"/>
</dbReference>
<proteinExistence type="predicted"/>
<feature type="compositionally biased region" description="Basic and acidic residues" evidence="1">
    <location>
        <begin position="188"/>
        <end position="212"/>
    </location>
</feature>
<evidence type="ECO:0000256" key="2">
    <source>
        <dbReference type="SAM" id="SignalP"/>
    </source>
</evidence>
<reference evidence="5" key="1">
    <citation type="submission" date="2016-10" db="EMBL/GenBank/DDBJ databases">
        <authorList>
            <person name="Varghese N."/>
        </authorList>
    </citation>
    <scope>NUCLEOTIDE SEQUENCE [LARGE SCALE GENOMIC DNA]</scope>
    <source>
        <strain evidence="5">HL 19</strain>
    </source>
</reference>
<dbReference type="Pfam" id="PF13202">
    <property type="entry name" value="EF-hand_5"/>
    <property type="match status" value="4"/>
</dbReference>
<dbReference type="PROSITE" id="PS50222">
    <property type="entry name" value="EF_HAND_2"/>
    <property type="match status" value="2"/>
</dbReference>
<accession>A0A0P9CSL6</accession>
<dbReference type="InterPro" id="IPR002048">
    <property type="entry name" value="EF_hand_dom"/>
</dbReference>
<sequence length="212" mass="23798">MERKRSLALVVALLVGAYGTALSAGQDIQFERYDRDGDGVISLDEAKAADYEVLSERFEAYDEDGDGALTPGEFARFEETGLLGFDDYDVDGDDNISAAEAEEYGPEELYGNFEEYDLDENQTLDRDEFAQFRDDYAEQVAEGDRIERYDTNGDGVVSMEEAQEGPALLSERFEEYDVDGDGNLDEGEFARFEADHGGDMERKRERQTNGMD</sequence>
<dbReference type="InterPro" id="IPR011992">
    <property type="entry name" value="EF-hand-dom_pair"/>
</dbReference>
<dbReference type="InterPro" id="IPR018247">
    <property type="entry name" value="EF_Hand_1_Ca_BS"/>
</dbReference>
<evidence type="ECO:0000256" key="1">
    <source>
        <dbReference type="SAM" id="MobiDB-lite"/>
    </source>
</evidence>
<dbReference type="GO" id="GO:0005509">
    <property type="term" value="F:calcium ion binding"/>
    <property type="evidence" value="ECO:0007669"/>
    <property type="project" value="InterPro"/>
</dbReference>
<dbReference type="PANTHER" id="PTHR10827:SF85">
    <property type="entry name" value="CALCIUM-BINDING PROTEIN"/>
    <property type="match status" value="1"/>
</dbReference>
<feature type="compositionally biased region" description="Acidic residues" evidence="1">
    <location>
        <begin position="178"/>
        <end position="187"/>
    </location>
</feature>
<feature type="domain" description="EF-hand" evidence="3">
    <location>
        <begin position="164"/>
        <end position="199"/>
    </location>
</feature>